<accession>A0A016UIT9</accession>
<comment type="caution">
    <text evidence="1">The sequence shown here is derived from an EMBL/GenBank/DDBJ whole genome shotgun (WGS) entry which is preliminary data.</text>
</comment>
<dbReference type="Proteomes" id="UP000024635">
    <property type="component" value="Unassembled WGS sequence"/>
</dbReference>
<proteinExistence type="predicted"/>
<evidence type="ECO:0000313" key="2">
    <source>
        <dbReference type="Proteomes" id="UP000024635"/>
    </source>
</evidence>
<reference evidence="2" key="1">
    <citation type="journal article" date="2015" name="Nat. Genet.">
        <title>The genome and transcriptome of the zoonotic hookworm Ancylostoma ceylanicum identify infection-specific gene families.</title>
        <authorList>
            <person name="Schwarz E.M."/>
            <person name="Hu Y."/>
            <person name="Antoshechkin I."/>
            <person name="Miller M.M."/>
            <person name="Sternberg P.W."/>
            <person name="Aroian R.V."/>
        </authorList>
    </citation>
    <scope>NUCLEOTIDE SEQUENCE</scope>
    <source>
        <strain evidence="2">HY135</strain>
    </source>
</reference>
<keyword evidence="2" id="KW-1185">Reference proteome</keyword>
<organism evidence="1 2">
    <name type="scientific">Ancylostoma ceylanicum</name>
    <dbReference type="NCBI Taxonomy" id="53326"/>
    <lineage>
        <taxon>Eukaryota</taxon>
        <taxon>Metazoa</taxon>
        <taxon>Ecdysozoa</taxon>
        <taxon>Nematoda</taxon>
        <taxon>Chromadorea</taxon>
        <taxon>Rhabditida</taxon>
        <taxon>Rhabditina</taxon>
        <taxon>Rhabditomorpha</taxon>
        <taxon>Strongyloidea</taxon>
        <taxon>Ancylostomatidae</taxon>
        <taxon>Ancylostomatinae</taxon>
        <taxon>Ancylostoma</taxon>
    </lineage>
</organism>
<name>A0A016UIT9_9BILA</name>
<evidence type="ECO:0000313" key="1">
    <source>
        <dbReference type="EMBL" id="EYC14762.1"/>
    </source>
</evidence>
<dbReference type="EMBL" id="JARK01001375">
    <property type="protein sequence ID" value="EYC14762.1"/>
    <property type="molecule type" value="Genomic_DNA"/>
</dbReference>
<gene>
    <name evidence="1" type="primary">Acey_s0039.g141</name>
    <name evidence="1" type="ORF">Y032_0039g141</name>
</gene>
<sequence>MADSQTIRRQVGKGQLPRHTGAVCDVLADYELTIDNVLLNNIDSNDSPMLRKDCLNARSNLLIIYTRLERDSTITGFPSLPRTRRKKRYSLSSSTDMETTAPQNKKQLQFLFSGHWISLLTQLKKNSRFILTSAKLSC</sequence>
<dbReference type="AlphaFoldDB" id="A0A016UIT9"/>
<protein>
    <submittedName>
        <fullName evidence="1">Uncharacterized protein</fullName>
    </submittedName>
</protein>